<feature type="compositionally biased region" description="Polar residues" evidence="1">
    <location>
        <begin position="142"/>
        <end position="161"/>
    </location>
</feature>
<feature type="compositionally biased region" description="Polar residues" evidence="1">
    <location>
        <begin position="63"/>
        <end position="77"/>
    </location>
</feature>
<reference evidence="2" key="1">
    <citation type="submission" date="2020-02" db="EMBL/GenBank/DDBJ databases">
        <authorList>
            <person name="Palmer J.M."/>
        </authorList>
    </citation>
    <scope>NUCLEOTIDE SEQUENCE</scope>
    <source>
        <strain evidence="2">EPUS1.4</strain>
        <tissue evidence="2">Thallus</tissue>
    </source>
</reference>
<protein>
    <submittedName>
        <fullName evidence="2">Uncharacterized protein</fullName>
    </submittedName>
</protein>
<evidence type="ECO:0000313" key="3">
    <source>
        <dbReference type="Proteomes" id="UP000606974"/>
    </source>
</evidence>
<dbReference type="EMBL" id="JAACFV010000241">
    <property type="protein sequence ID" value="KAF7502534.1"/>
    <property type="molecule type" value="Genomic_DNA"/>
</dbReference>
<keyword evidence="3" id="KW-1185">Reference proteome</keyword>
<feature type="region of interest" description="Disordered" evidence="1">
    <location>
        <begin position="1"/>
        <end position="107"/>
    </location>
</feature>
<comment type="caution">
    <text evidence="2">The sequence shown here is derived from an EMBL/GenBank/DDBJ whole genome shotgun (WGS) entry which is preliminary data.</text>
</comment>
<gene>
    <name evidence="2" type="ORF">GJ744_005621</name>
</gene>
<dbReference type="Proteomes" id="UP000606974">
    <property type="component" value="Unassembled WGS sequence"/>
</dbReference>
<feature type="compositionally biased region" description="Polar residues" evidence="1">
    <location>
        <begin position="259"/>
        <end position="287"/>
    </location>
</feature>
<name>A0A8H7A7S1_9EURO</name>
<evidence type="ECO:0000256" key="1">
    <source>
        <dbReference type="SAM" id="MobiDB-lite"/>
    </source>
</evidence>
<organism evidence="2 3">
    <name type="scientific">Endocarpon pusillum</name>
    <dbReference type="NCBI Taxonomy" id="364733"/>
    <lineage>
        <taxon>Eukaryota</taxon>
        <taxon>Fungi</taxon>
        <taxon>Dikarya</taxon>
        <taxon>Ascomycota</taxon>
        <taxon>Pezizomycotina</taxon>
        <taxon>Eurotiomycetes</taxon>
        <taxon>Chaetothyriomycetidae</taxon>
        <taxon>Verrucariales</taxon>
        <taxon>Verrucariaceae</taxon>
        <taxon>Endocarpon</taxon>
    </lineage>
</organism>
<feature type="compositionally biased region" description="Basic and acidic residues" evidence="1">
    <location>
        <begin position="79"/>
        <end position="90"/>
    </location>
</feature>
<dbReference type="OrthoDB" id="10390410at2759"/>
<feature type="region of interest" description="Disordered" evidence="1">
    <location>
        <begin position="243"/>
        <end position="292"/>
    </location>
</feature>
<evidence type="ECO:0000313" key="2">
    <source>
        <dbReference type="EMBL" id="KAF7502534.1"/>
    </source>
</evidence>
<feature type="compositionally biased region" description="Low complexity" evidence="1">
    <location>
        <begin position="37"/>
        <end position="57"/>
    </location>
</feature>
<feature type="region of interest" description="Disordered" evidence="1">
    <location>
        <begin position="128"/>
        <end position="173"/>
    </location>
</feature>
<accession>A0A8H7A7S1</accession>
<sequence length="315" mass="34809">MNPGSRGPSGSPQSNPIGHRPVGKQSPRKRDRSEQPSHSTTTSSVSSSFSSADSPQTRCVSARTGQYSCQKPNQATSRIYRERSPGDSRKATSSQIQTQTETQRGVAQAVSTFYLRQRELYNPLVGQQEEVSDNMSRPECKPQQSRLKTVPSSQQTLNPEAQNVAAPSSGPITNHLRHIRDIRAEVQDPKGRKEIFERELQRLLAWKGREDNHVHADLRTKEGIRAYQTAIKTETSRQAEATCQTGGRMLPSRHPIPVGTNTTRAPGQTSAISTNASSTRSGASSEISDPFRTLDSTEVEMMHELILKHKPSKDK</sequence>
<proteinExistence type="predicted"/>
<feature type="compositionally biased region" description="Low complexity" evidence="1">
    <location>
        <begin position="1"/>
        <end position="12"/>
    </location>
</feature>
<dbReference type="AlphaFoldDB" id="A0A8H7A7S1"/>
<feature type="compositionally biased region" description="Low complexity" evidence="1">
    <location>
        <begin position="92"/>
        <end position="103"/>
    </location>
</feature>